<dbReference type="STRING" id="587636.SAMN05216199_3316"/>
<feature type="domain" description="Methyltransferase type 11" evidence="1">
    <location>
        <begin position="66"/>
        <end position="161"/>
    </location>
</feature>
<dbReference type="GO" id="GO:0032259">
    <property type="term" value="P:methylation"/>
    <property type="evidence" value="ECO:0007669"/>
    <property type="project" value="UniProtKB-KW"/>
</dbReference>
<keyword evidence="2" id="KW-0489">Methyltransferase</keyword>
<dbReference type="Gene3D" id="3.40.50.150">
    <property type="entry name" value="Vaccinia Virus protein VP39"/>
    <property type="match status" value="1"/>
</dbReference>
<keyword evidence="2" id="KW-0808">Transferase</keyword>
<name>A0A1H9X176_9MICO</name>
<dbReference type="EMBL" id="FOHB01000006">
    <property type="protein sequence ID" value="SES39855.1"/>
    <property type="molecule type" value="Genomic_DNA"/>
</dbReference>
<evidence type="ECO:0000313" key="2">
    <source>
        <dbReference type="EMBL" id="SES39855.1"/>
    </source>
</evidence>
<reference evidence="3" key="1">
    <citation type="submission" date="2016-10" db="EMBL/GenBank/DDBJ databases">
        <authorList>
            <person name="Varghese N."/>
            <person name="Submissions S."/>
        </authorList>
    </citation>
    <scope>NUCLEOTIDE SEQUENCE [LARGE SCALE GENOMIC DNA]</scope>
    <source>
        <strain evidence="3">CGMCC 1.6963</strain>
    </source>
</reference>
<accession>A0A1H9X176</accession>
<proteinExistence type="predicted"/>
<dbReference type="Pfam" id="PF08241">
    <property type="entry name" value="Methyltransf_11"/>
    <property type="match status" value="1"/>
</dbReference>
<dbReference type="CDD" id="cd02440">
    <property type="entry name" value="AdoMet_MTases"/>
    <property type="match status" value="1"/>
</dbReference>
<dbReference type="PANTHER" id="PTHR43861">
    <property type="entry name" value="TRANS-ACONITATE 2-METHYLTRANSFERASE-RELATED"/>
    <property type="match status" value="1"/>
</dbReference>
<dbReference type="SUPFAM" id="SSF53335">
    <property type="entry name" value="S-adenosyl-L-methionine-dependent methyltransferases"/>
    <property type="match status" value="1"/>
</dbReference>
<keyword evidence="3" id="KW-1185">Reference proteome</keyword>
<sequence length="242" mass="26455">MDLERTRADWTALGAQDPLWAVLVTPEGRHDGWDPTAFLATGRDEVSAVLGRIAALGLRPGTGSALDFGCGAGRLTQALRDHVERAVGIDFSEPMLERARSLDVDGRCEFVHSERPDLSVFGDATFDIAYSSLVLQHIPTAAARGYLAEMVRVVRPGGVVAVQVATRPDQSLKGRVAAVLPRRAMRFAQRRLLGYPAPMDMYPLSRTDVEAAVSAHGRIAAAWDEPMYGGHWVYTRYVIERA</sequence>
<evidence type="ECO:0000259" key="1">
    <source>
        <dbReference type="Pfam" id="PF08241"/>
    </source>
</evidence>
<gene>
    <name evidence="2" type="ORF">SAMN05216199_3316</name>
</gene>
<dbReference type="InterPro" id="IPR013216">
    <property type="entry name" value="Methyltransf_11"/>
</dbReference>
<dbReference type="RefSeq" id="WP_218144352.1">
    <property type="nucleotide sequence ID" value="NZ_FOHB01000006.1"/>
</dbReference>
<dbReference type="Proteomes" id="UP000199019">
    <property type="component" value="Unassembled WGS sequence"/>
</dbReference>
<dbReference type="InterPro" id="IPR029063">
    <property type="entry name" value="SAM-dependent_MTases_sf"/>
</dbReference>
<evidence type="ECO:0000313" key="3">
    <source>
        <dbReference type="Proteomes" id="UP000199019"/>
    </source>
</evidence>
<protein>
    <submittedName>
        <fullName evidence="2">Methyltransferase domain-containing protein</fullName>
    </submittedName>
</protein>
<dbReference type="AlphaFoldDB" id="A0A1H9X176"/>
<dbReference type="GO" id="GO:0008757">
    <property type="term" value="F:S-adenosylmethionine-dependent methyltransferase activity"/>
    <property type="evidence" value="ECO:0007669"/>
    <property type="project" value="InterPro"/>
</dbReference>
<organism evidence="2 3">
    <name type="scientific">Pedococcus cremeus</name>
    <dbReference type="NCBI Taxonomy" id="587636"/>
    <lineage>
        <taxon>Bacteria</taxon>
        <taxon>Bacillati</taxon>
        <taxon>Actinomycetota</taxon>
        <taxon>Actinomycetes</taxon>
        <taxon>Micrococcales</taxon>
        <taxon>Intrasporangiaceae</taxon>
        <taxon>Pedococcus</taxon>
    </lineage>
</organism>